<keyword evidence="1" id="KW-0812">Transmembrane</keyword>
<keyword evidence="3" id="KW-1185">Reference proteome</keyword>
<protein>
    <submittedName>
        <fullName evidence="2">Uncharacterized protein</fullName>
    </submittedName>
</protein>
<name>A0A4V2YPE7_9ACTN</name>
<feature type="transmembrane region" description="Helical" evidence="1">
    <location>
        <begin position="107"/>
        <end position="127"/>
    </location>
</feature>
<dbReference type="RefSeq" id="WP_165956723.1">
    <property type="nucleotide sequence ID" value="NZ_SMKX01000068.1"/>
</dbReference>
<evidence type="ECO:0000313" key="3">
    <source>
        <dbReference type="Proteomes" id="UP000295124"/>
    </source>
</evidence>
<organism evidence="2 3">
    <name type="scientific">Kribbella antibiotica</name>
    <dbReference type="NCBI Taxonomy" id="190195"/>
    <lineage>
        <taxon>Bacteria</taxon>
        <taxon>Bacillati</taxon>
        <taxon>Actinomycetota</taxon>
        <taxon>Actinomycetes</taxon>
        <taxon>Propionibacteriales</taxon>
        <taxon>Kribbellaceae</taxon>
        <taxon>Kribbella</taxon>
    </lineage>
</organism>
<dbReference type="AlphaFoldDB" id="A0A4V2YPE7"/>
<comment type="caution">
    <text evidence="2">The sequence shown here is derived from an EMBL/GenBank/DDBJ whole genome shotgun (WGS) entry which is preliminary data.</text>
</comment>
<evidence type="ECO:0000313" key="2">
    <source>
        <dbReference type="EMBL" id="TDD57687.1"/>
    </source>
</evidence>
<feature type="transmembrane region" description="Helical" evidence="1">
    <location>
        <begin position="167"/>
        <end position="188"/>
    </location>
</feature>
<keyword evidence="1" id="KW-0472">Membrane</keyword>
<dbReference type="EMBL" id="SMKX01000068">
    <property type="protein sequence ID" value="TDD57687.1"/>
    <property type="molecule type" value="Genomic_DNA"/>
</dbReference>
<reference evidence="2 3" key="1">
    <citation type="submission" date="2019-03" db="EMBL/GenBank/DDBJ databases">
        <title>Draft genome sequences of novel Actinobacteria.</title>
        <authorList>
            <person name="Sahin N."/>
            <person name="Ay H."/>
            <person name="Saygin H."/>
        </authorList>
    </citation>
    <scope>NUCLEOTIDE SEQUENCE [LARGE SCALE GENOMIC DNA]</scope>
    <source>
        <strain evidence="2 3">JCM 13523</strain>
    </source>
</reference>
<proteinExistence type="predicted"/>
<evidence type="ECO:0000256" key="1">
    <source>
        <dbReference type="SAM" id="Phobius"/>
    </source>
</evidence>
<accession>A0A4V2YPE7</accession>
<gene>
    <name evidence="2" type="ORF">E1263_22610</name>
</gene>
<feature type="transmembrane region" description="Helical" evidence="1">
    <location>
        <begin position="139"/>
        <end position="161"/>
    </location>
</feature>
<keyword evidence="1" id="KW-1133">Transmembrane helix</keyword>
<dbReference type="Proteomes" id="UP000295124">
    <property type="component" value="Unassembled WGS sequence"/>
</dbReference>
<sequence>MIEKDREATYDLGPTRHALVISTVAEGRRNEPADQRVADTGVGTERERQVRLILDMAGVGAEVAVAEVGECPPAGAALATTGVNFVVGQGAIAFGASAGFRPLTLPVFAAFTALGVIAGFAGWSVAVRRATRPGATLRVLVPAGLLLSRIPVLVLMATSFIPEISVSGAIALMLMHLVVAAVALPVYARVLPVK</sequence>